<feature type="compositionally biased region" description="Low complexity" evidence="2">
    <location>
        <begin position="130"/>
        <end position="140"/>
    </location>
</feature>
<gene>
    <name evidence="4" type="ORF">AT705_02745</name>
</gene>
<dbReference type="EMBL" id="CP013611">
    <property type="protein sequence ID" value="ALU41941.1"/>
    <property type="molecule type" value="Genomic_DNA"/>
</dbReference>
<dbReference type="AlphaFoldDB" id="A0A0U3HG52"/>
<dbReference type="RefSeq" id="WP_058795389.1">
    <property type="nucleotide sequence ID" value="NZ_CP013611.1"/>
</dbReference>
<sequence>MKSKLKLALRLQYDGKAVTDGTKKNIADLQRIPKALEAQRGANTRLSEAVGQATAGQTVAIQAMQRGSQVAMQQSLVAQGVIAANRDVAVTATQSAASQDKAAYTAKAHAHAAANQAQVVQQVATSQKTAAAAHGQTGQAIKKTTDETRKQTNANQKVAQSDNQVAIAAKRRAASEQQAARVQELQRSATRRLVAANQQLSASQAKVAASQSNATRQVSALNTGYSHLAITLSGLVGLGTGAMFVRDTGAAQLLDTRLKGLTKTTEGYNAAQRYLFSTADRLNITYQTLTTGYSKMLNLQESGLITQREGISILEGYANAAARLGASNTQVEQSLYGFEQGLGNGVIRAEEFNQITDPMPGLLQRIEKAAGLTGGGLRRMVNAGMVTSQMFKKYLIAALEDYARAAEATEGKINASFAEMSNEYQRLIRHYEQPINFAVTGVVDLLRDGMQELRENADLVDGLTTAATGLALVLGGHLAAGAARATTAFTAQVVAKQRALTADLALAKQNQAAAAIEHQRSLQAKTYAAHTLNVAHTEQMRTTAVARLAAANQRALVTQQALTTATANYTVAARSASVAARGLSAVMGVFGGPVGLAVTAGLGVAYFAMQSDNAAKSSKSLKTNLLDLAGAYDSVNNVTARNDIDRANQRAANYTALIDRAYTKLKRLQTLQDNAGSDRSAFVYRQQIEQTQKYINEQSKLRDEQLKLAAATANTNKNLEQSPWQTVIEQAQQAAAALPQNIQQLQTSLLDEEGRLQASYEKRRAMVITARDNDQANKAKYNALLAQLDAKHAEDVKAIATRREAEKTRIQNQAEEKRRNDLRTELENRIAQMRGFSGRETLAAYNNEMAVEQARQQARVDAKRRGQLGLAANDEIGELKHNSDNEIRDLERQQELLAAQGYHSQREANEAAHQERLMQIRSRHTGALQSNILAFANFEKQTQAEKANAVVGLGANMFKQLAGQSKTAFKAYKAFAISQALINTYQAATGAYTALAPIPVVGPALGVAAAAAAVLSGMQQVRQIKAQQPAGIAHGGLDYVPNESTYLLQRGERVLSPKQNVEISAMARHYNAGGQSGSQGNISFAITNQITVQGAQNDGKGELVAQNIASRIEAVVIANVKSNGSIIRAIKAA</sequence>
<proteinExistence type="predicted"/>
<dbReference type="Pfam" id="PF20155">
    <property type="entry name" value="TMP_3"/>
    <property type="match status" value="1"/>
</dbReference>
<accession>A0A0U3HG52</accession>
<dbReference type="NCBIfam" id="TIGR02675">
    <property type="entry name" value="tape_meas_nterm"/>
    <property type="match status" value="1"/>
</dbReference>
<evidence type="ECO:0000256" key="2">
    <source>
        <dbReference type="SAM" id="MobiDB-lite"/>
    </source>
</evidence>
<organism evidence="4 5">
    <name type="scientific">Pseudoalteromonas rubra</name>
    <dbReference type="NCBI Taxonomy" id="43658"/>
    <lineage>
        <taxon>Bacteria</taxon>
        <taxon>Pseudomonadati</taxon>
        <taxon>Pseudomonadota</taxon>
        <taxon>Gammaproteobacteria</taxon>
        <taxon>Alteromonadales</taxon>
        <taxon>Pseudoalteromonadaceae</taxon>
        <taxon>Pseudoalteromonas</taxon>
    </lineage>
</organism>
<feature type="region of interest" description="Disordered" evidence="2">
    <location>
        <begin position="130"/>
        <end position="164"/>
    </location>
</feature>
<keyword evidence="1" id="KW-0175">Coiled coil</keyword>
<dbReference type="Proteomes" id="UP000069015">
    <property type="component" value="Chromosome 1"/>
</dbReference>
<evidence type="ECO:0000313" key="5">
    <source>
        <dbReference type="Proteomes" id="UP000069015"/>
    </source>
</evidence>
<dbReference type="KEGG" id="prr:AT705_02745"/>
<name>A0A0U3HG52_9GAMM</name>
<evidence type="ECO:0000313" key="4">
    <source>
        <dbReference type="EMBL" id="ALU41941.1"/>
    </source>
</evidence>
<feature type="compositionally biased region" description="Polar residues" evidence="2">
    <location>
        <begin position="151"/>
        <end position="164"/>
    </location>
</feature>
<dbReference type="InterPro" id="IPR013491">
    <property type="entry name" value="Tape_meas_N"/>
</dbReference>
<reference evidence="4 5" key="1">
    <citation type="submission" date="2015-12" db="EMBL/GenBank/DDBJ databases">
        <title>Complete genome sequence of Pseudoalteromonas rubra SCSIO 6842, harboring a conjugative plasmid.</title>
        <authorList>
            <person name="Li B."/>
            <person name="Wang X."/>
        </authorList>
    </citation>
    <scope>NUCLEOTIDE SEQUENCE [LARGE SCALE GENOMIC DNA]</scope>
    <source>
        <strain evidence="4 5">SCSIO 6842</strain>
    </source>
</reference>
<feature type="coiled-coil region" evidence="1">
    <location>
        <begin position="800"/>
        <end position="832"/>
    </location>
</feature>
<protein>
    <recommendedName>
        <fullName evidence="3">Tape measure protein N-terminal domain-containing protein</fullName>
    </recommendedName>
</protein>
<evidence type="ECO:0000256" key="1">
    <source>
        <dbReference type="SAM" id="Coils"/>
    </source>
</evidence>
<feature type="coiled-coil region" evidence="1">
    <location>
        <begin position="873"/>
        <end position="900"/>
    </location>
</feature>
<evidence type="ECO:0000259" key="3">
    <source>
        <dbReference type="Pfam" id="PF20155"/>
    </source>
</evidence>
<feature type="domain" description="Tape measure protein N-terminal" evidence="3">
    <location>
        <begin position="250"/>
        <end position="430"/>
    </location>
</feature>